<dbReference type="EMBL" id="DSFC01000246">
    <property type="protein sequence ID" value="HEV09606.1"/>
    <property type="molecule type" value="Genomic_DNA"/>
</dbReference>
<name>A0A832DS55_9AQUI</name>
<dbReference type="AlphaFoldDB" id="A0A832DS55"/>
<proteinExistence type="predicted"/>
<dbReference type="Proteomes" id="UP000885621">
    <property type="component" value="Unassembled WGS sequence"/>
</dbReference>
<organism evidence="1">
    <name type="scientific">Sulfurihydrogenibium azorense</name>
    <dbReference type="NCBI Taxonomy" id="309806"/>
    <lineage>
        <taxon>Bacteria</taxon>
        <taxon>Pseudomonadati</taxon>
        <taxon>Aquificota</taxon>
        <taxon>Aquificia</taxon>
        <taxon>Aquificales</taxon>
        <taxon>Hydrogenothermaceae</taxon>
        <taxon>Sulfurihydrogenibium</taxon>
    </lineage>
</organism>
<gene>
    <name evidence="1" type="ORF">ENO34_04310</name>
</gene>
<protein>
    <submittedName>
        <fullName evidence="1">Uncharacterized protein</fullName>
    </submittedName>
</protein>
<evidence type="ECO:0000313" key="1">
    <source>
        <dbReference type="EMBL" id="HEV09606.1"/>
    </source>
</evidence>
<sequence length="454" mass="48688">MNNEKGFSLITVLVLSAVIFALGSATVFVNYYGNVMINADVKYKVAEKRADYGIMRAFQDILNQNINCGSSPNYGDGITVNTVQAGNSCLIKSTGTYAGATVSKVVVINQSKINSKYAAAVMCNLTNLNIEGNGSIESCNSDCRTPALINGVKDNENINEKIKDIANATCKENNKGLAALMDPYLTDDNFSCKQELLSIYFNGVSDRNQLLDRMTSLYGVAFDNGGTPIGLDTTNKKAITITNTTDPKQLNSADVYDVCNFGQNVDIGTVEVDPLRSDTLQASSSYNVSGLNIKVKPTFVWDSTNKYYNVYMKNADTEALLSTLKCKAIDLGQNTTLNLGNGFSGGGALAANQVNFTGNVNGSNLTLIAKNEVKIERNGIEVSNVNVFSKKYDISNAQNLTVKDSLIFGGGGGQNIDIKLNSDSKLGTKDNPVLIISDNNINISRNGNAEINGI</sequence>
<accession>A0A832DS55</accession>
<comment type="caution">
    <text evidence="1">The sequence shown here is derived from an EMBL/GenBank/DDBJ whole genome shotgun (WGS) entry which is preliminary data.</text>
</comment>
<feature type="non-terminal residue" evidence="1">
    <location>
        <position position="454"/>
    </location>
</feature>
<reference evidence="1" key="1">
    <citation type="journal article" date="2020" name="mSystems">
        <title>Genome- and Community-Level Interaction Insights into Carbon Utilization and Element Cycling Functions of Hydrothermarchaeota in Hydrothermal Sediment.</title>
        <authorList>
            <person name="Zhou Z."/>
            <person name="Liu Y."/>
            <person name="Xu W."/>
            <person name="Pan J."/>
            <person name="Luo Z.H."/>
            <person name="Li M."/>
        </authorList>
    </citation>
    <scope>NUCLEOTIDE SEQUENCE [LARGE SCALE GENOMIC DNA]</scope>
    <source>
        <strain evidence="1">SpSt-1257</strain>
    </source>
</reference>